<name>A0A645C053_9ZZZZ</name>
<dbReference type="EMBL" id="VSSQ01023409">
    <property type="protein sequence ID" value="MPM70321.1"/>
    <property type="molecule type" value="Genomic_DNA"/>
</dbReference>
<dbReference type="InterPro" id="IPR050706">
    <property type="entry name" value="Cyclic-di-GMP_PDE-like"/>
</dbReference>
<dbReference type="GO" id="GO:0071111">
    <property type="term" value="F:cyclic-guanylate-specific phosphodiesterase activity"/>
    <property type="evidence" value="ECO:0007669"/>
    <property type="project" value="UniProtKB-EC"/>
</dbReference>
<dbReference type="AlphaFoldDB" id="A0A645C053"/>
<accession>A0A645C053</accession>
<evidence type="ECO:0000313" key="2">
    <source>
        <dbReference type="EMBL" id="MPM70321.1"/>
    </source>
</evidence>
<sequence>MTFIEYLFERYHTIEFNEFPEILINRFILVQDDKELLEKGIIALKECQYLQSHFINYSEVDMSSSESLQKEQDMLNILNYALNHDGIIPYFQGIYDNENKQVAKYEALMRVRDAAGNIYVPSDFMEIAKKYHLYTRLSMIMIGKVLELFEGTGLDVALNLSAYDINYKTVNNFIIEKLSKMKDCSNFVFEILEDESFKDISMLQSFLEKVRKFKVRIAIDDFGIGYSNFISIAQIAPDFIKIDGGIVRNIKKDVIYRKVLENIVFLGKQLDAKIVAEYVEDETIQEEVEKYDIHYSQGYYFARPVPFEMINFESFSCSVKS</sequence>
<dbReference type="PANTHER" id="PTHR33121">
    <property type="entry name" value="CYCLIC DI-GMP PHOSPHODIESTERASE PDEF"/>
    <property type="match status" value="1"/>
</dbReference>
<comment type="caution">
    <text evidence="2">The sequence shown here is derived from an EMBL/GenBank/DDBJ whole genome shotgun (WGS) entry which is preliminary data.</text>
</comment>
<feature type="domain" description="EAL" evidence="1">
    <location>
        <begin position="71"/>
        <end position="318"/>
    </location>
</feature>
<dbReference type="InterPro" id="IPR035919">
    <property type="entry name" value="EAL_sf"/>
</dbReference>
<organism evidence="2">
    <name type="scientific">bioreactor metagenome</name>
    <dbReference type="NCBI Taxonomy" id="1076179"/>
    <lineage>
        <taxon>unclassified sequences</taxon>
        <taxon>metagenomes</taxon>
        <taxon>ecological metagenomes</taxon>
    </lineage>
</organism>
<reference evidence="2" key="1">
    <citation type="submission" date="2019-08" db="EMBL/GenBank/DDBJ databases">
        <authorList>
            <person name="Kucharzyk K."/>
            <person name="Murdoch R.W."/>
            <person name="Higgins S."/>
            <person name="Loffler F."/>
        </authorList>
    </citation>
    <scope>NUCLEOTIDE SEQUENCE</scope>
</reference>
<dbReference type="Pfam" id="PF00563">
    <property type="entry name" value="EAL"/>
    <property type="match status" value="1"/>
</dbReference>
<dbReference type="PANTHER" id="PTHR33121:SF71">
    <property type="entry name" value="OXYGEN SENSOR PROTEIN DOSP"/>
    <property type="match status" value="1"/>
</dbReference>
<dbReference type="PROSITE" id="PS50883">
    <property type="entry name" value="EAL"/>
    <property type="match status" value="1"/>
</dbReference>
<dbReference type="SMART" id="SM00052">
    <property type="entry name" value="EAL"/>
    <property type="match status" value="1"/>
</dbReference>
<protein>
    <submittedName>
        <fullName evidence="2">Cyclic di-GMP phosphodiesterase CdpA</fullName>
        <ecNumber evidence="2">3.1.4.52</ecNumber>
    </submittedName>
</protein>
<proteinExistence type="predicted"/>
<keyword evidence="2" id="KW-0378">Hydrolase</keyword>
<dbReference type="CDD" id="cd01948">
    <property type="entry name" value="EAL"/>
    <property type="match status" value="1"/>
</dbReference>
<dbReference type="Gene3D" id="3.20.20.450">
    <property type="entry name" value="EAL domain"/>
    <property type="match status" value="1"/>
</dbReference>
<gene>
    <name evidence="2" type="primary">cdpA_4</name>
    <name evidence="2" type="ORF">SDC9_117276</name>
</gene>
<dbReference type="InterPro" id="IPR001633">
    <property type="entry name" value="EAL_dom"/>
</dbReference>
<dbReference type="EC" id="3.1.4.52" evidence="2"/>
<evidence type="ECO:0000259" key="1">
    <source>
        <dbReference type="PROSITE" id="PS50883"/>
    </source>
</evidence>
<dbReference type="SUPFAM" id="SSF141868">
    <property type="entry name" value="EAL domain-like"/>
    <property type="match status" value="1"/>
</dbReference>